<sequence>MKKKREDFLPINAEDMKARGWDQLDILLITGDAYVDHPSFGVAIIGRLLEIHGYKVGIIAQPDWRDIKDFKAFGDKPPRLFVGITSGNLDSMVNNYTAARRRRKRDVYSPGGVGGKRPDRAVIVYANRVREVFGKVPIVIGGLEASLRRFAHYDYWQDRVRRSILLDSRADLIVYGMGERQVVEIAQSLESGIPIEYLTYLDGTVAKTKSLDGLKDFVELPSYEEVSTDKEKYALSFKLQYQEQDPFKGRPVVQKHGDWYIVQNRPAKPLATHELDRLYELPYTREYHPIYEKEGGIPALKEVKFSIVTHRGCYGSCAFCALVQHQGRIIQSRSKESILKEVRLLTKLPDFKGVIHDVGGPTANMYKTGCSRDGEGYCGKRNCLFPSPCPNLKKSHQEYIDLLRSIRQIPGVKHVFIRSGIRYDLLMADNESDFLKELCEHHVSGQLKIAPEHVSPKVLKAMRKPSFEVYAKFREEYKKVNKMLGKKQYLVPYFISSHPGCGLDEMIQLAEHIRDLKYNPEQVQDFTPTPMTLATCMYYTGIDPLTGEKIYVPKDMGEKRMQRALLQFRDPKNYDLVKKALKKAGRDDLIGSGKKALIPDRRPGAHRRKGQRRKKKC</sequence>
<keyword evidence="2 6" id="KW-0949">S-adenosyl-L-methionine</keyword>
<gene>
    <name evidence="9" type="ORF">BBF96_02775</name>
</gene>
<dbReference type="Pfam" id="PF04055">
    <property type="entry name" value="Radical_SAM"/>
    <property type="match status" value="1"/>
</dbReference>
<evidence type="ECO:0000256" key="3">
    <source>
        <dbReference type="ARBA" id="ARBA00022723"/>
    </source>
</evidence>
<keyword evidence="4 6" id="KW-0408">Iron</keyword>
<evidence type="ECO:0000256" key="6">
    <source>
        <dbReference type="HAMAP-Rule" id="MF_01251"/>
    </source>
</evidence>
<keyword evidence="1 6" id="KW-0004">4Fe-4S</keyword>
<dbReference type="SUPFAM" id="SSF102114">
    <property type="entry name" value="Radical SAM enzymes"/>
    <property type="match status" value="1"/>
</dbReference>
<dbReference type="Proteomes" id="UP000267250">
    <property type="component" value="Chromosome"/>
</dbReference>
<dbReference type="InterPro" id="IPR020612">
    <property type="entry name" value="Methylthiotransferase_CS"/>
</dbReference>
<keyword evidence="5 6" id="KW-0411">Iron-sulfur</keyword>
<organism evidence="9 10">
    <name type="scientific">Anoxybacter fermentans</name>
    <dbReference type="NCBI Taxonomy" id="1323375"/>
    <lineage>
        <taxon>Bacteria</taxon>
        <taxon>Bacillati</taxon>
        <taxon>Bacillota</taxon>
        <taxon>Clostridia</taxon>
        <taxon>Halanaerobiales</taxon>
        <taxon>Anoxybacter</taxon>
    </lineage>
</organism>
<dbReference type="Pfam" id="PF08497">
    <property type="entry name" value="Radical_SAM_N"/>
    <property type="match status" value="1"/>
</dbReference>
<dbReference type="PANTHER" id="PTHR32331">
    <property type="entry name" value="UPF0313 PROTEIN YGIQ"/>
    <property type="match status" value="1"/>
</dbReference>
<keyword evidence="3 6" id="KW-0479">Metal-binding</keyword>
<comment type="similarity">
    <text evidence="6">Belongs to the UPF0313 family.</text>
</comment>
<evidence type="ECO:0000256" key="5">
    <source>
        <dbReference type="ARBA" id="ARBA00023014"/>
    </source>
</evidence>
<evidence type="ECO:0000256" key="1">
    <source>
        <dbReference type="ARBA" id="ARBA00022485"/>
    </source>
</evidence>
<dbReference type="RefSeq" id="WP_127015745.1">
    <property type="nucleotide sequence ID" value="NZ_CP016379.1"/>
</dbReference>
<dbReference type="SFLD" id="SFLDG01082">
    <property type="entry name" value="B12-binding_domain_containing"/>
    <property type="match status" value="1"/>
</dbReference>
<dbReference type="PANTHER" id="PTHR32331:SF0">
    <property type="entry name" value="UPF0313 PROTEIN YGIQ"/>
    <property type="match status" value="1"/>
</dbReference>
<dbReference type="SFLD" id="SFLDG01069">
    <property type="entry name" value="UPF0313"/>
    <property type="match status" value="1"/>
</dbReference>
<dbReference type="InterPro" id="IPR058240">
    <property type="entry name" value="rSAM_sf"/>
</dbReference>
<dbReference type="HAMAP" id="MF_01251">
    <property type="entry name" value="UPF0313"/>
    <property type="match status" value="1"/>
</dbReference>
<dbReference type="GO" id="GO:0051539">
    <property type="term" value="F:4 iron, 4 sulfur cluster binding"/>
    <property type="evidence" value="ECO:0007669"/>
    <property type="project" value="UniProtKB-KW"/>
</dbReference>
<dbReference type="AlphaFoldDB" id="A0A3Q9HP55"/>
<evidence type="ECO:0000256" key="4">
    <source>
        <dbReference type="ARBA" id="ARBA00023004"/>
    </source>
</evidence>
<dbReference type="InterPro" id="IPR023404">
    <property type="entry name" value="rSAM_horseshoe"/>
</dbReference>
<comment type="cofactor">
    <cofactor evidence="6">
        <name>[4Fe-4S] cluster</name>
        <dbReference type="ChEBI" id="CHEBI:49883"/>
    </cofactor>
    <text evidence="6">Binds 1 [4Fe-4S] cluster. The cluster is coordinated with 3 cysteines and an exchangeable S-adenosyl-L-methionine.</text>
</comment>
<evidence type="ECO:0000256" key="7">
    <source>
        <dbReference type="SAM" id="MobiDB-lite"/>
    </source>
</evidence>
<dbReference type="GO" id="GO:0003824">
    <property type="term" value="F:catalytic activity"/>
    <property type="evidence" value="ECO:0007669"/>
    <property type="project" value="InterPro"/>
</dbReference>
<protein>
    <submittedName>
        <fullName evidence="9">YgiQ family radical SAM protein</fullName>
    </submittedName>
</protein>
<evidence type="ECO:0000259" key="8">
    <source>
        <dbReference type="PROSITE" id="PS51918"/>
    </source>
</evidence>
<dbReference type="InterPro" id="IPR013704">
    <property type="entry name" value="UPF0313_N"/>
</dbReference>
<feature type="binding site" evidence="6">
    <location>
        <position position="313"/>
    </location>
    <ligand>
        <name>[4Fe-4S] cluster</name>
        <dbReference type="ChEBI" id="CHEBI:49883"/>
        <note>4Fe-4S-S-AdoMet</note>
    </ligand>
</feature>
<feature type="region of interest" description="Disordered" evidence="7">
    <location>
        <begin position="591"/>
        <end position="617"/>
    </location>
</feature>
<keyword evidence="10" id="KW-1185">Reference proteome</keyword>
<name>A0A3Q9HP55_9FIRM</name>
<dbReference type="InterPro" id="IPR024560">
    <property type="entry name" value="UPF0313_C"/>
</dbReference>
<feature type="compositionally biased region" description="Basic residues" evidence="7">
    <location>
        <begin position="604"/>
        <end position="617"/>
    </location>
</feature>
<dbReference type="OrthoDB" id="9803479at2"/>
<dbReference type="SFLD" id="SFLDS00029">
    <property type="entry name" value="Radical_SAM"/>
    <property type="match status" value="1"/>
</dbReference>
<dbReference type="InterPro" id="IPR006638">
    <property type="entry name" value="Elp3/MiaA/NifB-like_rSAM"/>
</dbReference>
<dbReference type="PROSITE" id="PS01278">
    <property type="entry name" value="MTTASE_RADICAL"/>
    <property type="match status" value="1"/>
</dbReference>
<feature type="binding site" evidence="6">
    <location>
        <position position="317"/>
    </location>
    <ligand>
        <name>[4Fe-4S] cluster</name>
        <dbReference type="ChEBI" id="CHEBI:49883"/>
        <note>4Fe-4S-S-AdoMet</note>
    </ligand>
</feature>
<feature type="domain" description="Radical SAM core" evidence="8">
    <location>
        <begin position="299"/>
        <end position="569"/>
    </location>
</feature>
<dbReference type="EMBL" id="CP016379">
    <property type="protein sequence ID" value="AZR72410.1"/>
    <property type="molecule type" value="Genomic_DNA"/>
</dbReference>
<evidence type="ECO:0000313" key="9">
    <source>
        <dbReference type="EMBL" id="AZR72410.1"/>
    </source>
</evidence>
<dbReference type="Pfam" id="PF11842">
    <property type="entry name" value="DUF3362"/>
    <property type="match status" value="1"/>
</dbReference>
<evidence type="ECO:0000313" key="10">
    <source>
        <dbReference type="Proteomes" id="UP000267250"/>
    </source>
</evidence>
<feature type="binding site" evidence="6">
    <location>
        <position position="320"/>
    </location>
    <ligand>
        <name>[4Fe-4S] cluster</name>
        <dbReference type="ChEBI" id="CHEBI:49883"/>
        <note>4Fe-4S-S-AdoMet</note>
    </ligand>
</feature>
<dbReference type="InterPro" id="IPR022946">
    <property type="entry name" value="UPF0313"/>
</dbReference>
<reference evidence="9 10" key="1">
    <citation type="submission" date="2016-07" db="EMBL/GenBank/DDBJ databases">
        <title>Genome and transcriptome analysis of iron-reducing fermentative bacteria Anoxybacter fermentans.</title>
        <authorList>
            <person name="Zeng X."/>
            <person name="Shao Z."/>
        </authorList>
    </citation>
    <scope>NUCLEOTIDE SEQUENCE [LARGE SCALE GENOMIC DNA]</scope>
    <source>
        <strain evidence="9 10">DY22613</strain>
    </source>
</reference>
<dbReference type="SMART" id="SM00729">
    <property type="entry name" value="Elp3"/>
    <property type="match status" value="1"/>
</dbReference>
<dbReference type="Gene3D" id="3.80.30.20">
    <property type="entry name" value="tm_1862 like domain"/>
    <property type="match status" value="1"/>
</dbReference>
<dbReference type="GO" id="GO:0005506">
    <property type="term" value="F:iron ion binding"/>
    <property type="evidence" value="ECO:0007669"/>
    <property type="project" value="UniProtKB-UniRule"/>
</dbReference>
<dbReference type="PROSITE" id="PS51918">
    <property type="entry name" value="RADICAL_SAM"/>
    <property type="match status" value="1"/>
</dbReference>
<dbReference type="InterPro" id="IPR007197">
    <property type="entry name" value="rSAM"/>
</dbReference>
<dbReference type="NCBIfam" id="TIGR03904">
    <property type="entry name" value="SAM_YgiQ"/>
    <property type="match status" value="1"/>
</dbReference>
<evidence type="ECO:0000256" key="2">
    <source>
        <dbReference type="ARBA" id="ARBA00022691"/>
    </source>
</evidence>
<dbReference type="KEGG" id="aft:BBF96_02775"/>
<proteinExistence type="inferred from homology"/>
<accession>A0A3Q9HP55</accession>